<dbReference type="Pfam" id="PF23622">
    <property type="entry name" value="LRR_At1g61320_AtMIF1"/>
    <property type="match status" value="1"/>
</dbReference>
<organism evidence="2 3">
    <name type="scientific">Solanum tuberosum</name>
    <name type="common">Potato</name>
    <dbReference type="NCBI Taxonomy" id="4113"/>
    <lineage>
        <taxon>Eukaryota</taxon>
        <taxon>Viridiplantae</taxon>
        <taxon>Streptophyta</taxon>
        <taxon>Embryophyta</taxon>
        <taxon>Tracheophyta</taxon>
        <taxon>Spermatophyta</taxon>
        <taxon>Magnoliopsida</taxon>
        <taxon>eudicotyledons</taxon>
        <taxon>Gunneridae</taxon>
        <taxon>Pentapetalae</taxon>
        <taxon>asterids</taxon>
        <taxon>lamiids</taxon>
        <taxon>Solanales</taxon>
        <taxon>Solanaceae</taxon>
        <taxon>Solanoideae</taxon>
        <taxon>Solaneae</taxon>
        <taxon>Solanum</taxon>
    </lineage>
</organism>
<evidence type="ECO:0000313" key="3">
    <source>
        <dbReference type="Proteomes" id="UP000011115"/>
    </source>
</evidence>
<dbReference type="Proteomes" id="UP000011115">
    <property type="component" value="Unassembled WGS sequence"/>
</dbReference>
<dbReference type="AlphaFoldDB" id="M1BML0"/>
<reference evidence="3" key="1">
    <citation type="journal article" date="2011" name="Nature">
        <title>Genome sequence and analysis of the tuber crop potato.</title>
        <authorList>
            <consortium name="The Potato Genome Sequencing Consortium"/>
        </authorList>
    </citation>
    <scope>NUCLEOTIDE SEQUENCE [LARGE SCALE GENOMIC DNA]</scope>
    <source>
        <strain evidence="3">cv. DM1-3 516 R44</strain>
    </source>
</reference>
<evidence type="ECO:0000259" key="1">
    <source>
        <dbReference type="Pfam" id="PF23622"/>
    </source>
</evidence>
<protein>
    <submittedName>
        <fullName evidence="2">F-box family protein</fullName>
    </submittedName>
</protein>
<dbReference type="InterPro" id="IPR055357">
    <property type="entry name" value="LRR_At1g61320_AtMIF1"/>
</dbReference>
<evidence type="ECO:0000313" key="2">
    <source>
        <dbReference type="EnsemblPlants" id="PGSC0003DMT400048545"/>
    </source>
</evidence>
<dbReference type="PANTHER" id="PTHR34145:SF68">
    <property type="entry name" value="FBD DOMAIN-CONTAINING PROTEIN"/>
    <property type="match status" value="1"/>
</dbReference>
<dbReference type="STRING" id="4113.M1BML0"/>
<dbReference type="InterPro" id="IPR053772">
    <property type="entry name" value="At1g61320/At1g61330-like"/>
</dbReference>
<dbReference type="SUPFAM" id="SSF52047">
    <property type="entry name" value="RNI-like"/>
    <property type="match status" value="1"/>
</dbReference>
<dbReference type="PANTHER" id="PTHR34145">
    <property type="entry name" value="OS02G0105600 PROTEIN"/>
    <property type="match status" value="1"/>
</dbReference>
<dbReference type="Gramene" id="PGSC0003DMT400048545">
    <property type="protein sequence ID" value="PGSC0003DMT400048545"/>
    <property type="gene ID" value="PGSC0003DMG400018858"/>
</dbReference>
<feature type="domain" description="At1g61320/AtMIF1 LRR" evidence="1">
    <location>
        <begin position="12"/>
        <end position="182"/>
    </location>
</feature>
<dbReference type="EnsemblPlants" id="PGSC0003DMT400048545">
    <property type="protein sequence ID" value="PGSC0003DMT400048545"/>
    <property type="gene ID" value="PGSC0003DMG400018858"/>
</dbReference>
<dbReference type="Gene3D" id="3.80.10.10">
    <property type="entry name" value="Ribonuclease Inhibitor"/>
    <property type="match status" value="1"/>
</dbReference>
<reference evidence="2" key="2">
    <citation type="submission" date="2015-06" db="UniProtKB">
        <authorList>
            <consortium name="EnsemblPlants"/>
        </authorList>
    </citation>
    <scope>IDENTIFICATION</scope>
    <source>
        <strain evidence="2">DM1-3 516 R44</strain>
    </source>
</reference>
<dbReference type="InParanoid" id="M1BML0"/>
<accession>M1BML0</accession>
<dbReference type="HOGENOM" id="CLU_056273_0_0_1"/>
<keyword evidence="3" id="KW-1185">Reference proteome</keyword>
<name>M1BML0_SOLTU</name>
<dbReference type="PaxDb" id="4113-PGSC0003DMT400048545"/>
<dbReference type="InterPro" id="IPR032675">
    <property type="entry name" value="LRR_dom_sf"/>
</dbReference>
<proteinExistence type="predicted"/>
<sequence length="328" mass="36818">MERYGKRKIPIEKFELSESFTDCHHVFSRADKCLFIALENGVKELVLHFTSYPAPILTILAAKSLRELVLRECTLMPVSLSNGVVNCNSLRKISLSDVTLDENMLQTLLNSCPLIISFVLENCPGIEVVKIKSDSLKVLKIHHYCECDIDAPNLVSLDYTGSEIPGLNIARKSSQLKNSEIFLDCISSLNTAWFCKLRKFLSNSSSWSEVSLKCDEINITDLQMDHIGSTGGVDVLNLSIIECPTTFVDALLWSCHPGRLNLISIDTETVTGFIDHLIYMSHSTSHGWNNQLKEIKAFDGKNQSLQLGSEELAKRITEGEQPYFILDW</sequence>